<evidence type="ECO:0000313" key="5">
    <source>
        <dbReference type="EMBL" id="EDO41169.1"/>
    </source>
</evidence>
<sequence>FNVPLLPDEMVRPGGICTMMRLPYQKSADGLDACFIGIPSDAGASNRPGARYEAKNLLSRRFGNTIPEDQQLTEHFFATQTESLNQSQAFDVRRQGFYLDEHIFIDSMCSGRSISPLTKCLIHSKAKHGPVGMVHVDAHTDTATGANNVKIFHGSPFYWAVEEGLLDPRRVVQIGLRGPWYDEAEYDWATDKGFRLVFAKDCWHKCLDPLMGEVRAQMGDGPVYISFDIDGLDPVYAPGTGTPEVAGLTSIQAMEIVRGCRGLDIVGCDLVEVSPPYDASGMTALLAANILFEMLCVLPGVKYMK</sequence>
<dbReference type="FunFam" id="3.40.800.10:FF:000037">
    <property type="match status" value="1"/>
</dbReference>
<dbReference type="GO" id="GO:0046872">
    <property type="term" value="F:metal ion binding"/>
    <property type="evidence" value="ECO:0007669"/>
    <property type="project" value="UniProtKB-KW"/>
</dbReference>
<name>A7S529_NEMVE</name>
<reference evidence="5 6" key="1">
    <citation type="journal article" date="2007" name="Science">
        <title>Sea anemone genome reveals ancestral eumetazoan gene repertoire and genomic organization.</title>
        <authorList>
            <person name="Putnam N.H."/>
            <person name="Srivastava M."/>
            <person name="Hellsten U."/>
            <person name="Dirks B."/>
            <person name="Chapman J."/>
            <person name="Salamov A."/>
            <person name="Terry A."/>
            <person name="Shapiro H."/>
            <person name="Lindquist E."/>
            <person name="Kapitonov V.V."/>
            <person name="Jurka J."/>
            <person name="Genikhovich G."/>
            <person name="Grigoriev I.V."/>
            <person name="Lucas S.M."/>
            <person name="Steele R.E."/>
            <person name="Finnerty J.R."/>
            <person name="Technau U."/>
            <person name="Martindale M.Q."/>
            <person name="Rokhsar D.S."/>
        </authorList>
    </citation>
    <scope>NUCLEOTIDE SEQUENCE [LARGE SCALE GENOMIC DNA]</scope>
    <source>
        <strain evidence="6">CH2 X CH6</strain>
    </source>
</reference>
<dbReference type="InterPro" id="IPR020855">
    <property type="entry name" value="Ureohydrolase_Mn_BS"/>
</dbReference>
<evidence type="ECO:0008006" key="7">
    <source>
        <dbReference type="Google" id="ProtNLM"/>
    </source>
</evidence>
<proteinExistence type="inferred from homology"/>
<evidence type="ECO:0000313" key="6">
    <source>
        <dbReference type="Proteomes" id="UP000001593"/>
    </source>
</evidence>
<accession>A7S529</accession>
<evidence type="ECO:0000256" key="4">
    <source>
        <dbReference type="RuleBase" id="RU003684"/>
    </source>
</evidence>
<dbReference type="InterPro" id="IPR006035">
    <property type="entry name" value="Ureohydrolase"/>
</dbReference>
<feature type="non-terminal residue" evidence="5">
    <location>
        <position position="305"/>
    </location>
</feature>
<protein>
    <recommendedName>
        <fullName evidence="7">Agmatinase</fullName>
    </recommendedName>
</protein>
<dbReference type="STRING" id="45351.A7S529"/>
<dbReference type="InParanoid" id="A7S529"/>
<organism evidence="5 6">
    <name type="scientific">Nematostella vectensis</name>
    <name type="common">Starlet sea anemone</name>
    <dbReference type="NCBI Taxonomy" id="45351"/>
    <lineage>
        <taxon>Eukaryota</taxon>
        <taxon>Metazoa</taxon>
        <taxon>Cnidaria</taxon>
        <taxon>Anthozoa</taxon>
        <taxon>Hexacorallia</taxon>
        <taxon>Actiniaria</taxon>
        <taxon>Edwardsiidae</taxon>
        <taxon>Nematostella</taxon>
    </lineage>
</organism>
<dbReference type="Gene3D" id="3.40.800.10">
    <property type="entry name" value="Ureohydrolase domain"/>
    <property type="match status" value="2"/>
</dbReference>
<evidence type="ECO:0000256" key="1">
    <source>
        <dbReference type="ARBA" id="ARBA00009227"/>
    </source>
</evidence>
<evidence type="ECO:0000256" key="3">
    <source>
        <dbReference type="ARBA" id="ARBA00022801"/>
    </source>
</evidence>
<dbReference type="PhylomeDB" id="A7S529"/>
<keyword evidence="3 4" id="KW-0378">Hydrolase</keyword>
<dbReference type="GO" id="GO:0008783">
    <property type="term" value="F:agmatinase activity"/>
    <property type="evidence" value="ECO:0000318"/>
    <property type="project" value="GO_Central"/>
</dbReference>
<dbReference type="OMA" id="HIFIDSM"/>
<dbReference type="SUPFAM" id="SSF52768">
    <property type="entry name" value="Arginase/deacetylase"/>
    <property type="match status" value="1"/>
</dbReference>
<dbReference type="Pfam" id="PF00491">
    <property type="entry name" value="Arginase"/>
    <property type="match status" value="1"/>
</dbReference>
<dbReference type="PROSITE" id="PS51409">
    <property type="entry name" value="ARGINASE_2"/>
    <property type="match status" value="1"/>
</dbReference>
<gene>
    <name evidence="5" type="ORF">NEMVEDRAFT_v1g105113</name>
</gene>
<dbReference type="HOGENOM" id="CLU_039478_0_0_1"/>
<dbReference type="AlphaFoldDB" id="A7S529"/>
<evidence type="ECO:0000256" key="2">
    <source>
        <dbReference type="ARBA" id="ARBA00022723"/>
    </source>
</evidence>
<dbReference type="PROSITE" id="PS01053">
    <property type="entry name" value="ARGINASE_1"/>
    <property type="match status" value="1"/>
</dbReference>
<keyword evidence="6" id="KW-1185">Reference proteome</keyword>
<dbReference type="PIRSF" id="PIRSF036979">
    <property type="entry name" value="Arginase"/>
    <property type="match status" value="1"/>
</dbReference>
<keyword evidence="2" id="KW-0479">Metal-binding</keyword>
<dbReference type="eggNOG" id="KOG2964">
    <property type="taxonomic scope" value="Eukaryota"/>
</dbReference>
<dbReference type="PANTHER" id="PTHR11358:SF26">
    <property type="entry name" value="GUANIDINO ACID HYDROLASE, MITOCHONDRIAL"/>
    <property type="match status" value="1"/>
</dbReference>
<dbReference type="Proteomes" id="UP000001593">
    <property type="component" value="Unassembled WGS sequence"/>
</dbReference>
<dbReference type="GO" id="GO:0033389">
    <property type="term" value="P:putrescine biosynthetic process from arginine, via agmatine"/>
    <property type="evidence" value="ECO:0000318"/>
    <property type="project" value="GO_Central"/>
</dbReference>
<comment type="similarity">
    <text evidence="1">Belongs to the arginase family. Agmatinase subfamily.</text>
</comment>
<dbReference type="InterPro" id="IPR023696">
    <property type="entry name" value="Ureohydrolase_dom_sf"/>
</dbReference>
<dbReference type="EMBL" id="DS469581">
    <property type="protein sequence ID" value="EDO41169.1"/>
    <property type="molecule type" value="Genomic_DNA"/>
</dbReference>
<dbReference type="PANTHER" id="PTHR11358">
    <property type="entry name" value="ARGINASE/AGMATINASE"/>
    <property type="match status" value="1"/>
</dbReference>